<dbReference type="KEGG" id="cmt:CCM_00609"/>
<dbReference type="AlphaFoldDB" id="G3J541"/>
<protein>
    <submittedName>
        <fullName evidence="2">Uncharacterized protein</fullName>
    </submittedName>
</protein>
<evidence type="ECO:0000256" key="1">
    <source>
        <dbReference type="SAM" id="MobiDB-lite"/>
    </source>
</evidence>
<dbReference type="RefSeq" id="XP_006665832.1">
    <property type="nucleotide sequence ID" value="XM_006665769.1"/>
</dbReference>
<feature type="region of interest" description="Disordered" evidence="1">
    <location>
        <begin position="1"/>
        <end position="20"/>
    </location>
</feature>
<gene>
    <name evidence="2" type="ORF">CCM_00609</name>
</gene>
<dbReference type="HOGENOM" id="CLU_1704147_0_0_1"/>
<dbReference type="Proteomes" id="UP000001610">
    <property type="component" value="Unassembled WGS sequence"/>
</dbReference>
<accession>G3J541</accession>
<name>G3J541_CORMM</name>
<proteinExistence type="predicted"/>
<evidence type="ECO:0000313" key="3">
    <source>
        <dbReference type="Proteomes" id="UP000001610"/>
    </source>
</evidence>
<reference evidence="2 3" key="1">
    <citation type="journal article" date="2011" name="Genome Biol.">
        <title>Genome sequence of the insect pathogenic fungus Cordyceps militaris, a valued traditional Chinese medicine.</title>
        <authorList>
            <person name="Zheng P."/>
            <person name="Xia Y."/>
            <person name="Xiao G."/>
            <person name="Xiong C."/>
            <person name="Hu X."/>
            <person name="Zhang S."/>
            <person name="Zheng H."/>
            <person name="Huang Y."/>
            <person name="Zhou Y."/>
            <person name="Wang S."/>
            <person name="Zhao G.P."/>
            <person name="Liu X."/>
            <person name="St Leger R.J."/>
            <person name="Wang C."/>
        </authorList>
    </citation>
    <scope>NUCLEOTIDE SEQUENCE [LARGE SCALE GENOMIC DNA]</scope>
    <source>
        <strain evidence="2 3">CM01</strain>
    </source>
</reference>
<dbReference type="VEuPathDB" id="FungiDB:CCM_00609"/>
<organism evidence="2 3">
    <name type="scientific">Cordyceps militaris (strain CM01)</name>
    <name type="common">Caterpillar fungus</name>
    <dbReference type="NCBI Taxonomy" id="983644"/>
    <lineage>
        <taxon>Eukaryota</taxon>
        <taxon>Fungi</taxon>
        <taxon>Dikarya</taxon>
        <taxon>Ascomycota</taxon>
        <taxon>Pezizomycotina</taxon>
        <taxon>Sordariomycetes</taxon>
        <taxon>Hypocreomycetidae</taxon>
        <taxon>Hypocreales</taxon>
        <taxon>Cordycipitaceae</taxon>
        <taxon>Cordyceps</taxon>
    </lineage>
</organism>
<dbReference type="GeneID" id="18162644"/>
<evidence type="ECO:0000313" key="2">
    <source>
        <dbReference type="EMBL" id="EGX95955.1"/>
    </source>
</evidence>
<sequence length="154" mass="17096">MLELSAGEFGNAGSPRSESYPAWATGKGDWVSCTTPDGVVDEDMDLHRGAVSRYSSCLYIGSPNGWQRERDQNDSAMRGNLTRVENCDNFGSTSASGFSSAMERVKVFIGVCKKNACIRDVFGTVRLRYWLRTCRFSLSFEGLVRLQSSLKLKK</sequence>
<dbReference type="EMBL" id="JH126399">
    <property type="protein sequence ID" value="EGX95955.1"/>
    <property type="molecule type" value="Genomic_DNA"/>
</dbReference>
<keyword evidence="3" id="KW-1185">Reference proteome</keyword>
<dbReference type="InParanoid" id="G3J541"/>